<dbReference type="GO" id="GO:0008270">
    <property type="term" value="F:zinc ion binding"/>
    <property type="evidence" value="ECO:0007669"/>
    <property type="project" value="UniProtKB-UniRule"/>
</dbReference>
<sequence>MGVQSIIGPIIHCDDSGDLVIHENVQIDIRDGKIENVHLNPDTNNVHKSNVKRLENGQFLIPGLIDGHIHAVQLPNLGLGYDKPLLDWLSTYTFPLEKKYEDAKFADRVFDAVVKRTLKMGTTTACYYASLHGKASLILAEKAAIHGQRALVGKVNMNNCPAEDYCESSQDASIQDTEKFIEEVDNINNPLVRPIITPRFALSCSLELMKNLAELARTKNLHVQTHISENKEEIQAVKDIFPEFSSYAEVYDAAGLLTKKTVLAHGIYLSDNELNIIHDRKSAVIHCPSSNTCLKSGLCDVRRLQAANVKVGLGTDVSGGNLPSILDVMRAALQVSTHLSLEKPGYDPLNYKDVFYLGTLGGAEALDMNDKVGNFKPGKEFDALVIDLAAPNSVLDNLQEYTLDEKLQRLIYSGDDRNVVEVYVSGHRVM</sequence>
<dbReference type="PANTHER" id="PTHR11271">
    <property type="entry name" value="GUANINE DEAMINASE"/>
    <property type="match status" value="1"/>
</dbReference>
<evidence type="ECO:0000256" key="6">
    <source>
        <dbReference type="ARBA" id="ARBA00022801"/>
    </source>
</evidence>
<comment type="caution">
    <text evidence="11">The sequence shown here is derived from an EMBL/GenBank/DDBJ whole genome shotgun (WGS) entry which is preliminary data.</text>
</comment>
<protein>
    <recommendedName>
        <fullName evidence="4 9">Guanine deaminase</fullName>
        <shortName evidence="9">Guanase</shortName>
        <ecNumber evidence="3 9">3.5.4.3</ecNumber>
    </recommendedName>
    <alternativeName>
        <fullName evidence="9">Guanine aminohydrolase</fullName>
    </alternativeName>
</protein>
<comment type="catalytic activity">
    <reaction evidence="8 9">
        <text>guanine + H2O + H(+) = xanthine + NH4(+)</text>
        <dbReference type="Rhea" id="RHEA:14665"/>
        <dbReference type="ChEBI" id="CHEBI:15377"/>
        <dbReference type="ChEBI" id="CHEBI:15378"/>
        <dbReference type="ChEBI" id="CHEBI:16235"/>
        <dbReference type="ChEBI" id="CHEBI:17712"/>
        <dbReference type="ChEBI" id="CHEBI:28938"/>
        <dbReference type="EC" id="3.5.4.3"/>
    </reaction>
</comment>
<dbReference type="GO" id="GO:0006147">
    <property type="term" value="P:guanine catabolic process"/>
    <property type="evidence" value="ECO:0007669"/>
    <property type="project" value="UniProtKB-UniRule"/>
</dbReference>
<dbReference type="AlphaFoldDB" id="A0A232FDZ2"/>
<evidence type="ECO:0000313" key="11">
    <source>
        <dbReference type="EMBL" id="OXU28872.1"/>
    </source>
</evidence>
<evidence type="ECO:0000313" key="12">
    <source>
        <dbReference type="Proteomes" id="UP000215335"/>
    </source>
</evidence>
<evidence type="ECO:0000256" key="5">
    <source>
        <dbReference type="ARBA" id="ARBA00022723"/>
    </source>
</evidence>
<name>A0A232FDZ2_9HYME</name>
<evidence type="ECO:0000256" key="8">
    <source>
        <dbReference type="ARBA" id="ARBA00051148"/>
    </source>
</evidence>
<comment type="similarity">
    <text evidence="2 9">Belongs to the metallo-dependent hydrolases superfamily. ATZ/TRZ family.</text>
</comment>
<comment type="pathway">
    <text evidence="1 9">Purine metabolism; guanine degradation; xanthine from guanine: step 1/1.</text>
</comment>
<dbReference type="SUPFAM" id="SSF51556">
    <property type="entry name" value="Metallo-dependent hydrolases"/>
    <property type="match status" value="1"/>
</dbReference>
<dbReference type="FunFam" id="3.20.20.140:FF:000022">
    <property type="entry name" value="Guanine deaminase"/>
    <property type="match status" value="1"/>
</dbReference>
<dbReference type="InterPro" id="IPR014311">
    <property type="entry name" value="Guanine_deaminase"/>
</dbReference>
<evidence type="ECO:0000256" key="9">
    <source>
        <dbReference type="RuleBase" id="RU366009"/>
    </source>
</evidence>
<evidence type="ECO:0000259" key="10">
    <source>
        <dbReference type="Pfam" id="PF01979"/>
    </source>
</evidence>
<keyword evidence="6 9" id="KW-0378">Hydrolase</keyword>
<dbReference type="EMBL" id="NNAY01000364">
    <property type="protein sequence ID" value="OXU28872.1"/>
    <property type="molecule type" value="Genomic_DNA"/>
</dbReference>
<dbReference type="Gene3D" id="2.30.40.10">
    <property type="entry name" value="Urease, subunit C, domain 1"/>
    <property type="match status" value="1"/>
</dbReference>
<reference evidence="11 12" key="1">
    <citation type="journal article" date="2017" name="Curr. Biol.">
        <title>The Evolution of Venom by Co-option of Single-Copy Genes.</title>
        <authorList>
            <person name="Martinson E.O."/>
            <person name="Mrinalini"/>
            <person name="Kelkar Y.D."/>
            <person name="Chang C.H."/>
            <person name="Werren J.H."/>
        </authorList>
    </citation>
    <scope>NUCLEOTIDE SEQUENCE [LARGE SCALE GENOMIC DNA]</scope>
    <source>
        <strain evidence="11 12">Alberta</strain>
        <tissue evidence="11">Whole body</tissue>
    </source>
</reference>
<dbReference type="NCBIfam" id="TIGR02967">
    <property type="entry name" value="guan_deamin"/>
    <property type="match status" value="1"/>
</dbReference>
<comment type="function">
    <text evidence="9">Catalyzes the hydrolytic deamination of guanine, producing xanthine and ammonia.</text>
</comment>
<dbReference type="InterPro" id="IPR051607">
    <property type="entry name" value="Metallo-dep_hydrolases"/>
</dbReference>
<dbReference type="InterPro" id="IPR011059">
    <property type="entry name" value="Metal-dep_hydrolase_composite"/>
</dbReference>
<dbReference type="InterPro" id="IPR032466">
    <property type="entry name" value="Metal_Hydrolase"/>
</dbReference>
<dbReference type="Gene3D" id="3.20.20.140">
    <property type="entry name" value="Metal-dependent hydrolases"/>
    <property type="match status" value="1"/>
</dbReference>
<evidence type="ECO:0000256" key="1">
    <source>
        <dbReference type="ARBA" id="ARBA00004984"/>
    </source>
</evidence>
<gene>
    <name evidence="11" type="ORF">TSAR_000402</name>
</gene>
<dbReference type="SUPFAM" id="SSF51338">
    <property type="entry name" value="Composite domain of metallo-dependent hydrolases"/>
    <property type="match status" value="1"/>
</dbReference>
<evidence type="ECO:0000256" key="3">
    <source>
        <dbReference type="ARBA" id="ARBA00012781"/>
    </source>
</evidence>
<dbReference type="GO" id="GO:0008892">
    <property type="term" value="F:guanine deaminase activity"/>
    <property type="evidence" value="ECO:0007669"/>
    <property type="project" value="UniProtKB-UniRule"/>
</dbReference>
<dbReference type="PANTHER" id="PTHR11271:SF6">
    <property type="entry name" value="GUANINE DEAMINASE"/>
    <property type="match status" value="1"/>
</dbReference>
<organism evidence="11 12">
    <name type="scientific">Trichomalopsis sarcophagae</name>
    <dbReference type="NCBI Taxonomy" id="543379"/>
    <lineage>
        <taxon>Eukaryota</taxon>
        <taxon>Metazoa</taxon>
        <taxon>Ecdysozoa</taxon>
        <taxon>Arthropoda</taxon>
        <taxon>Hexapoda</taxon>
        <taxon>Insecta</taxon>
        <taxon>Pterygota</taxon>
        <taxon>Neoptera</taxon>
        <taxon>Endopterygota</taxon>
        <taxon>Hymenoptera</taxon>
        <taxon>Apocrita</taxon>
        <taxon>Proctotrupomorpha</taxon>
        <taxon>Chalcidoidea</taxon>
        <taxon>Pteromalidae</taxon>
        <taxon>Pteromalinae</taxon>
        <taxon>Trichomalopsis</taxon>
    </lineage>
</organism>
<dbReference type="Proteomes" id="UP000215335">
    <property type="component" value="Unassembled WGS sequence"/>
</dbReference>
<accession>A0A232FDZ2</accession>
<keyword evidence="5 9" id="KW-0479">Metal-binding</keyword>
<proteinExistence type="inferred from homology"/>
<dbReference type="Pfam" id="PF01979">
    <property type="entry name" value="Amidohydro_1"/>
    <property type="match status" value="1"/>
</dbReference>
<evidence type="ECO:0000256" key="4">
    <source>
        <dbReference type="ARBA" id="ARBA00014514"/>
    </source>
</evidence>
<feature type="domain" description="Amidohydrolase-related" evidence="10">
    <location>
        <begin position="59"/>
        <end position="429"/>
    </location>
</feature>
<keyword evidence="7 9" id="KW-0862">Zinc</keyword>
<dbReference type="STRING" id="543379.A0A232FDZ2"/>
<dbReference type="GO" id="GO:0005829">
    <property type="term" value="C:cytosol"/>
    <property type="evidence" value="ECO:0007669"/>
    <property type="project" value="TreeGrafter"/>
</dbReference>
<dbReference type="EC" id="3.5.4.3" evidence="3 9"/>
<dbReference type="OrthoDB" id="194468at2759"/>
<keyword evidence="12" id="KW-1185">Reference proteome</keyword>
<dbReference type="UniPathway" id="UPA00603">
    <property type="reaction ID" value="UER00660"/>
</dbReference>
<evidence type="ECO:0000256" key="7">
    <source>
        <dbReference type="ARBA" id="ARBA00022833"/>
    </source>
</evidence>
<dbReference type="InterPro" id="IPR006680">
    <property type="entry name" value="Amidohydro-rel"/>
</dbReference>
<evidence type="ECO:0000256" key="2">
    <source>
        <dbReference type="ARBA" id="ARBA00006745"/>
    </source>
</evidence>
<comment type="cofactor">
    <cofactor evidence="9">
        <name>Zn(2+)</name>
        <dbReference type="ChEBI" id="CHEBI:29105"/>
    </cofactor>
    <text evidence="9">Binds 1 zinc ion per subunit.</text>
</comment>